<keyword evidence="4" id="KW-1185">Reference proteome</keyword>
<accession>A0A1X9N947</accession>
<dbReference type="Proteomes" id="UP000193450">
    <property type="component" value="Chromosome"/>
</dbReference>
<keyword evidence="1" id="KW-1133">Transmembrane helix</keyword>
<name>A0A1X9N947_9GAMM</name>
<sequence>MAFIQFDAKTHPGRVRDHNEDNIFGSADSNLWVVADGMGGHACGEVASEIVVKRLRSSYSEGETLSAAIELAHEAVTQEAEVNQRAKGMGATVVAMSTANQQYTISWVGDSRAYRLRNNQLELLTRDHSYLEWLKDNGITVEEARKHPKRNVITQSIGVGEPNPDTVTGSFEPGDRYLLCSDGLNDELTDEEICALLRSSENSDVVTQTLIDAALDSGGRDNISVIVVDIDPQSRKAAPVVSADALKSALKSDSAKKTWLPIVGGVAAAIIFAVVLVMLK</sequence>
<dbReference type="PANTHER" id="PTHR47992">
    <property type="entry name" value="PROTEIN PHOSPHATASE"/>
    <property type="match status" value="1"/>
</dbReference>
<gene>
    <name evidence="3" type="ORF">BST96_10935</name>
</gene>
<dbReference type="RefSeq" id="WP_085758737.1">
    <property type="nucleotide sequence ID" value="NZ_CP019343.1"/>
</dbReference>
<dbReference type="InterPro" id="IPR015655">
    <property type="entry name" value="PP2C"/>
</dbReference>
<dbReference type="PROSITE" id="PS51746">
    <property type="entry name" value="PPM_2"/>
    <property type="match status" value="1"/>
</dbReference>
<evidence type="ECO:0000259" key="2">
    <source>
        <dbReference type="PROSITE" id="PS51746"/>
    </source>
</evidence>
<evidence type="ECO:0000313" key="4">
    <source>
        <dbReference type="Proteomes" id="UP000193450"/>
    </source>
</evidence>
<evidence type="ECO:0000313" key="3">
    <source>
        <dbReference type="EMBL" id="ARN74590.1"/>
    </source>
</evidence>
<dbReference type="CDD" id="cd00143">
    <property type="entry name" value="PP2Cc"/>
    <property type="match status" value="1"/>
</dbReference>
<keyword evidence="1" id="KW-0472">Membrane</keyword>
<dbReference type="AlphaFoldDB" id="A0A1X9N947"/>
<dbReference type="Pfam" id="PF13672">
    <property type="entry name" value="PP2C_2"/>
    <property type="match status" value="1"/>
</dbReference>
<dbReference type="EMBL" id="CP019343">
    <property type="protein sequence ID" value="ARN74590.1"/>
    <property type="molecule type" value="Genomic_DNA"/>
</dbReference>
<dbReference type="SUPFAM" id="SSF81606">
    <property type="entry name" value="PP2C-like"/>
    <property type="match status" value="1"/>
</dbReference>
<dbReference type="SMART" id="SM00331">
    <property type="entry name" value="PP2C_SIG"/>
    <property type="match status" value="1"/>
</dbReference>
<protein>
    <recommendedName>
        <fullName evidence="2">PPM-type phosphatase domain-containing protein</fullName>
    </recommendedName>
</protein>
<organism evidence="3 4">
    <name type="scientific">Oceanicoccus sagamiensis</name>
    <dbReference type="NCBI Taxonomy" id="716816"/>
    <lineage>
        <taxon>Bacteria</taxon>
        <taxon>Pseudomonadati</taxon>
        <taxon>Pseudomonadota</taxon>
        <taxon>Gammaproteobacteria</taxon>
        <taxon>Cellvibrionales</taxon>
        <taxon>Spongiibacteraceae</taxon>
        <taxon>Oceanicoccus</taxon>
    </lineage>
</organism>
<feature type="transmembrane region" description="Helical" evidence="1">
    <location>
        <begin position="259"/>
        <end position="279"/>
    </location>
</feature>
<dbReference type="KEGG" id="osg:BST96_10935"/>
<dbReference type="InterPro" id="IPR036457">
    <property type="entry name" value="PPM-type-like_dom_sf"/>
</dbReference>
<dbReference type="OrthoDB" id="9801841at2"/>
<dbReference type="STRING" id="716816.BST96_10935"/>
<proteinExistence type="predicted"/>
<reference evidence="3 4" key="1">
    <citation type="submission" date="2016-11" db="EMBL/GenBank/DDBJ databases">
        <title>Trade-off between light-utilization and light-protection in marine flavobacteria.</title>
        <authorList>
            <person name="Kumagai Y."/>
        </authorList>
    </citation>
    <scope>NUCLEOTIDE SEQUENCE [LARGE SCALE GENOMIC DNA]</scope>
    <source>
        <strain evidence="3 4">NBRC 107125</strain>
    </source>
</reference>
<evidence type="ECO:0000256" key="1">
    <source>
        <dbReference type="SAM" id="Phobius"/>
    </source>
</evidence>
<dbReference type="GO" id="GO:0004722">
    <property type="term" value="F:protein serine/threonine phosphatase activity"/>
    <property type="evidence" value="ECO:0007669"/>
    <property type="project" value="InterPro"/>
</dbReference>
<dbReference type="Gene3D" id="3.60.40.10">
    <property type="entry name" value="PPM-type phosphatase domain"/>
    <property type="match status" value="1"/>
</dbReference>
<keyword evidence="1" id="KW-0812">Transmembrane</keyword>
<dbReference type="SMART" id="SM00332">
    <property type="entry name" value="PP2Cc"/>
    <property type="match status" value="1"/>
</dbReference>
<feature type="domain" description="PPM-type phosphatase" evidence="2">
    <location>
        <begin position="5"/>
        <end position="230"/>
    </location>
</feature>
<dbReference type="InterPro" id="IPR001932">
    <property type="entry name" value="PPM-type_phosphatase-like_dom"/>
</dbReference>